<gene>
    <name evidence="2" type="ORF">EV644_111153</name>
</gene>
<comment type="caution">
    <text evidence="2">The sequence shown here is derived from an EMBL/GenBank/DDBJ whole genome shotgun (WGS) entry which is preliminary data.</text>
</comment>
<feature type="transmembrane region" description="Helical" evidence="1">
    <location>
        <begin position="42"/>
        <end position="62"/>
    </location>
</feature>
<dbReference type="SUPFAM" id="SSF50998">
    <property type="entry name" value="Quinoprotein alcohol dehydrogenase-like"/>
    <property type="match status" value="1"/>
</dbReference>
<proteinExistence type="predicted"/>
<keyword evidence="1" id="KW-0472">Membrane</keyword>
<evidence type="ECO:0000256" key="1">
    <source>
        <dbReference type="SAM" id="Phobius"/>
    </source>
</evidence>
<dbReference type="Proteomes" id="UP000295818">
    <property type="component" value="Unassembled WGS sequence"/>
</dbReference>
<protein>
    <recommendedName>
        <fullName evidence="4">WD40 repeat protein</fullName>
    </recommendedName>
</protein>
<name>A0ABY2BFQ3_9ACTN</name>
<organism evidence="2 3">
    <name type="scientific">Kribbella orskensis</name>
    <dbReference type="NCBI Taxonomy" id="2512216"/>
    <lineage>
        <taxon>Bacteria</taxon>
        <taxon>Bacillati</taxon>
        <taxon>Actinomycetota</taxon>
        <taxon>Actinomycetes</taxon>
        <taxon>Propionibacteriales</taxon>
        <taxon>Kribbellaceae</taxon>
        <taxon>Kribbella</taxon>
    </lineage>
</organism>
<keyword evidence="1" id="KW-0812">Transmembrane</keyword>
<reference evidence="2 3" key="1">
    <citation type="journal article" date="2015" name="Stand. Genomic Sci.">
        <title>Genomic Encyclopedia of Bacterial and Archaeal Type Strains, Phase III: the genomes of soil and plant-associated and newly described type strains.</title>
        <authorList>
            <person name="Whitman W.B."/>
            <person name="Woyke T."/>
            <person name="Klenk H.P."/>
            <person name="Zhou Y."/>
            <person name="Lilburn T.G."/>
            <person name="Beck B.J."/>
            <person name="De Vos P."/>
            <person name="Vandamme P."/>
            <person name="Eisen J.A."/>
            <person name="Garrity G."/>
            <person name="Hugenholtz P."/>
            <person name="Kyrpides N.C."/>
        </authorList>
    </citation>
    <scope>NUCLEOTIDE SEQUENCE [LARGE SCALE GENOMIC DNA]</scope>
    <source>
        <strain evidence="2 3">VKM Ac-2538</strain>
    </source>
</reference>
<keyword evidence="3" id="KW-1185">Reference proteome</keyword>
<evidence type="ECO:0000313" key="2">
    <source>
        <dbReference type="EMBL" id="TCO18915.1"/>
    </source>
</evidence>
<evidence type="ECO:0000313" key="3">
    <source>
        <dbReference type="Proteomes" id="UP000295818"/>
    </source>
</evidence>
<sequence>MRREEVRPLLDRASDLLPEPDLTDTAWAGGLAIRRRRRRSTIVGLAVVLLVAVIAAVVAGLGGNNTGIVPPTTPPSTPSGFIPPAGQIFGVDYWMAPPAGSERFLDRLETPLGDALQLPVSAGDLREDPFDRVAAVVLSHRNGSFTPLLLDPTSRWARVDLRLSAIRSGEPLSPGAISPDGRLVAFPQPGGVAIIDATDTTDASTRRIALPAEDIRSVAWLENSDGLLVSGPGVAYRVLIGAFAVGEEPVATVAASNDPFDVAAPYRLDGTGNQVALMRYEANRTWTVDSNPRLPVGTWAGLTFTQGAIAARMFIADQLPQVPTVVSKPQVVAAISRQLTLPSRLLVLGETPAATPTPGRNTPDRIREPGCCFLLGWYDEQTALLQVAGWVLAWDLQTGRVRRVTELDVTGVALGPGVRG</sequence>
<keyword evidence="1" id="KW-1133">Transmembrane helix</keyword>
<evidence type="ECO:0008006" key="4">
    <source>
        <dbReference type="Google" id="ProtNLM"/>
    </source>
</evidence>
<accession>A0ABY2BFQ3</accession>
<dbReference type="EMBL" id="SLWM01000011">
    <property type="protein sequence ID" value="TCO18915.1"/>
    <property type="molecule type" value="Genomic_DNA"/>
</dbReference>
<dbReference type="RefSeq" id="WP_132191451.1">
    <property type="nucleotide sequence ID" value="NZ_SLWM01000011.1"/>
</dbReference>
<dbReference type="InterPro" id="IPR011047">
    <property type="entry name" value="Quinoprotein_ADH-like_sf"/>
</dbReference>